<dbReference type="SUPFAM" id="SSF52096">
    <property type="entry name" value="ClpP/crotonase"/>
    <property type="match status" value="1"/>
</dbReference>
<name>A0A2T4UNE1_9ACTN</name>
<keyword evidence="2" id="KW-0413">Isomerase</keyword>
<dbReference type="GO" id="GO:0016853">
    <property type="term" value="F:isomerase activity"/>
    <property type="evidence" value="ECO:0007669"/>
    <property type="project" value="UniProtKB-KW"/>
</dbReference>
<dbReference type="PANTHER" id="PTHR43459:SF1">
    <property type="entry name" value="EG:BACN32G11.4 PROTEIN"/>
    <property type="match status" value="1"/>
</dbReference>
<dbReference type="Proteomes" id="UP000240739">
    <property type="component" value="Unassembled WGS sequence"/>
</dbReference>
<dbReference type="AlphaFoldDB" id="A0A2T4UNE1"/>
<gene>
    <name evidence="2" type="ORF">C7Y72_07390</name>
</gene>
<dbReference type="EMBL" id="PYYB01000001">
    <property type="protein sequence ID" value="PTL60752.1"/>
    <property type="molecule type" value="Genomic_DNA"/>
</dbReference>
<dbReference type="Pfam" id="PF00378">
    <property type="entry name" value="ECH_1"/>
    <property type="match status" value="1"/>
</dbReference>
<dbReference type="InterPro" id="IPR001753">
    <property type="entry name" value="Enoyl-CoA_hydra/iso"/>
</dbReference>
<accession>A0A2T4UNE1</accession>
<comment type="similarity">
    <text evidence="1">Belongs to the enoyl-CoA hydratase/isomerase family.</text>
</comment>
<evidence type="ECO:0000313" key="3">
    <source>
        <dbReference type="Proteomes" id="UP000240739"/>
    </source>
</evidence>
<comment type="caution">
    <text evidence="2">The sequence shown here is derived from an EMBL/GenBank/DDBJ whole genome shotgun (WGS) entry which is preliminary data.</text>
</comment>
<dbReference type="OrthoDB" id="9777711at2"/>
<dbReference type="Gene3D" id="3.90.226.10">
    <property type="entry name" value="2-enoyl-CoA Hydratase, Chain A, domain 1"/>
    <property type="match status" value="1"/>
</dbReference>
<evidence type="ECO:0000313" key="2">
    <source>
        <dbReference type="EMBL" id="PTL60752.1"/>
    </source>
</evidence>
<dbReference type="CDD" id="cd06558">
    <property type="entry name" value="crotonase-like"/>
    <property type="match status" value="1"/>
</dbReference>
<dbReference type="InterPro" id="IPR029045">
    <property type="entry name" value="ClpP/crotonase-like_dom_sf"/>
</dbReference>
<reference evidence="2 3" key="1">
    <citation type="submission" date="2018-03" db="EMBL/GenBank/DDBJ databases">
        <title>Aquarubrobacter algicola gen. nov., sp. nov., a novel actinobacterium isolated from shallow eutrophic lake during the end of cyanobacterial harmful algal blooms.</title>
        <authorList>
            <person name="Chun S.J."/>
        </authorList>
    </citation>
    <scope>NUCLEOTIDE SEQUENCE [LARGE SCALE GENOMIC DNA]</scope>
    <source>
        <strain evidence="2 3">Seoho-28</strain>
    </source>
</reference>
<keyword evidence="3" id="KW-1185">Reference proteome</keyword>
<evidence type="ECO:0000256" key="1">
    <source>
        <dbReference type="ARBA" id="ARBA00005254"/>
    </source>
</evidence>
<sequence length="243" mass="25314">MQGDRGNPFDATLCAELALVATECAEDPAVRAVLIRAEGRFFSVGGDLGALGASREELPRFVQNATTGFHSAMSRFARMDAPVVCAVHALAAGGGVSLAAGADFVLAAASARFYAAYQGIGLAIDGGGSHSVPRKVGAARALSFYLRNETWTAEQAHAYGLVTEVVPDGELADAAHALAAELAAGPTRAFGEVKNLLRATWDTPLEAQLEQEARAMVRAGRTDDAWNAIQAVGRKERPTFGGS</sequence>
<protein>
    <submittedName>
        <fullName evidence="2">Enoyl-CoA hydratase/isomerase family protein</fullName>
    </submittedName>
</protein>
<dbReference type="Gene3D" id="1.10.12.10">
    <property type="entry name" value="Lyase 2-enoyl-coa Hydratase, Chain A, domain 2"/>
    <property type="match status" value="1"/>
</dbReference>
<dbReference type="PANTHER" id="PTHR43459">
    <property type="entry name" value="ENOYL-COA HYDRATASE"/>
    <property type="match status" value="1"/>
</dbReference>
<organism evidence="2 3">
    <name type="scientific">Paraconexibacter algicola</name>
    <dbReference type="NCBI Taxonomy" id="2133960"/>
    <lineage>
        <taxon>Bacteria</taxon>
        <taxon>Bacillati</taxon>
        <taxon>Actinomycetota</taxon>
        <taxon>Thermoleophilia</taxon>
        <taxon>Solirubrobacterales</taxon>
        <taxon>Paraconexibacteraceae</taxon>
        <taxon>Paraconexibacter</taxon>
    </lineage>
</organism>
<dbReference type="InterPro" id="IPR014748">
    <property type="entry name" value="Enoyl-CoA_hydra_C"/>
</dbReference>
<proteinExistence type="inferred from homology"/>